<name>A0A426XEH7_ENSVE</name>
<comment type="caution">
    <text evidence="1">The sequence shown here is derived from an EMBL/GenBank/DDBJ whole genome shotgun (WGS) entry which is preliminary data.</text>
</comment>
<reference evidence="1 2" key="1">
    <citation type="journal article" date="2014" name="Agronomy (Basel)">
        <title>A Draft Genome Sequence for Ensete ventricosum, the Drought-Tolerant Tree Against Hunger.</title>
        <authorList>
            <person name="Harrison J."/>
            <person name="Moore K.A."/>
            <person name="Paszkiewicz K."/>
            <person name="Jones T."/>
            <person name="Grant M."/>
            <person name="Ambacheew D."/>
            <person name="Muzemil S."/>
            <person name="Studholme D.J."/>
        </authorList>
    </citation>
    <scope>NUCLEOTIDE SEQUENCE [LARGE SCALE GENOMIC DNA]</scope>
</reference>
<organism evidence="1 2">
    <name type="scientific">Ensete ventricosum</name>
    <name type="common">Abyssinian banana</name>
    <name type="synonym">Musa ensete</name>
    <dbReference type="NCBI Taxonomy" id="4639"/>
    <lineage>
        <taxon>Eukaryota</taxon>
        <taxon>Viridiplantae</taxon>
        <taxon>Streptophyta</taxon>
        <taxon>Embryophyta</taxon>
        <taxon>Tracheophyta</taxon>
        <taxon>Spermatophyta</taxon>
        <taxon>Magnoliopsida</taxon>
        <taxon>Liliopsida</taxon>
        <taxon>Zingiberales</taxon>
        <taxon>Musaceae</taxon>
        <taxon>Ensete</taxon>
    </lineage>
</organism>
<accession>A0A426XEH7</accession>
<gene>
    <name evidence="1" type="ORF">B296_00047408</name>
</gene>
<dbReference type="Proteomes" id="UP000287651">
    <property type="component" value="Unassembled WGS sequence"/>
</dbReference>
<sequence length="79" mass="8847">MLQCRFPFAFLRFIIFFIGREEFGRKSLVYEDLQQPNRTVSSVTSADRPVLHATAPPSASLLGIQMCCVPSTARTPSLK</sequence>
<dbReference type="EMBL" id="AMZH03021793">
    <property type="protein sequence ID" value="RRT37879.1"/>
    <property type="molecule type" value="Genomic_DNA"/>
</dbReference>
<evidence type="ECO:0000313" key="2">
    <source>
        <dbReference type="Proteomes" id="UP000287651"/>
    </source>
</evidence>
<proteinExistence type="predicted"/>
<evidence type="ECO:0000313" key="1">
    <source>
        <dbReference type="EMBL" id="RRT37879.1"/>
    </source>
</evidence>
<dbReference type="AlphaFoldDB" id="A0A426XEH7"/>
<protein>
    <submittedName>
        <fullName evidence="1">Uncharacterized protein</fullName>
    </submittedName>
</protein>